<dbReference type="PATRIC" id="fig|755172.3.peg.1599"/>
<dbReference type="GO" id="GO:0006177">
    <property type="term" value="P:GMP biosynthetic process"/>
    <property type="evidence" value="ECO:0007669"/>
    <property type="project" value="UniProtKB-UniRule"/>
</dbReference>
<evidence type="ECO:0000256" key="1">
    <source>
        <dbReference type="ARBA" id="ARBA00001958"/>
    </source>
</evidence>
<evidence type="ECO:0000313" key="22">
    <source>
        <dbReference type="EMBL" id="KXB65129.1"/>
    </source>
</evidence>
<evidence type="ECO:0000259" key="21">
    <source>
        <dbReference type="PROSITE" id="PS51371"/>
    </source>
</evidence>
<comment type="caution">
    <text evidence="13">Lacks conserved residue(s) required for the propagation of feature annotation.</text>
</comment>
<dbReference type="SUPFAM" id="SSF51412">
    <property type="entry name" value="Inosine monophosphate dehydrogenase (IMPDH)"/>
    <property type="match status" value="1"/>
</dbReference>
<dbReference type="InterPro" id="IPR015875">
    <property type="entry name" value="IMP_DH/GMP_Rdtase_CS"/>
</dbReference>
<dbReference type="Proteomes" id="UP000070442">
    <property type="component" value="Unassembled WGS sequence"/>
</dbReference>
<evidence type="ECO:0000256" key="20">
    <source>
        <dbReference type="RuleBase" id="RU003928"/>
    </source>
</evidence>
<dbReference type="SUPFAM" id="SSF54631">
    <property type="entry name" value="CBS-domain pair"/>
    <property type="match status" value="1"/>
</dbReference>
<accession>A0A134ABN8</accession>
<keyword evidence="23" id="KW-1185">Reference proteome</keyword>
<feature type="binding site" description="in other chain" evidence="13 17">
    <location>
        <position position="300"/>
    </location>
    <ligand>
        <name>K(+)</name>
        <dbReference type="ChEBI" id="CHEBI:29103"/>
        <note>ligand shared between two tetrameric partners</note>
    </ligand>
</feature>
<evidence type="ECO:0000256" key="8">
    <source>
        <dbReference type="ARBA" id="ARBA00022958"/>
    </source>
</evidence>
<feature type="active site" description="Thioimidate intermediate" evidence="13 14">
    <location>
        <position position="303"/>
    </location>
</feature>
<dbReference type="GO" id="GO:0003938">
    <property type="term" value="F:IMP dehydrogenase activity"/>
    <property type="evidence" value="ECO:0007669"/>
    <property type="project" value="UniProtKB-UniRule"/>
</dbReference>
<feature type="binding site" description="in other chain" evidence="13 17">
    <location>
        <position position="303"/>
    </location>
    <ligand>
        <name>K(+)</name>
        <dbReference type="ChEBI" id="CHEBI:29103"/>
        <note>ligand shared between two tetrameric partners</note>
    </ligand>
</feature>
<dbReference type="RefSeq" id="WP_068369485.1">
    <property type="nucleotide sequence ID" value="NZ_CAMQER010000081.1"/>
</dbReference>
<evidence type="ECO:0000256" key="6">
    <source>
        <dbReference type="ARBA" id="ARBA00022749"/>
    </source>
</evidence>
<evidence type="ECO:0000256" key="12">
    <source>
        <dbReference type="ARBA" id="ARBA00048028"/>
    </source>
</evidence>
<dbReference type="FunFam" id="3.20.20.70:FF:000003">
    <property type="entry name" value="GMP reductase"/>
    <property type="match status" value="1"/>
</dbReference>
<dbReference type="UniPathway" id="UPA00601">
    <property type="reaction ID" value="UER00295"/>
</dbReference>
<dbReference type="EC" id="1.1.1.205" evidence="13 20"/>
<dbReference type="CDD" id="cd00381">
    <property type="entry name" value="IMPDH"/>
    <property type="match status" value="1"/>
</dbReference>
<comment type="pathway">
    <text evidence="13 20">Purine metabolism; XMP biosynthesis via de novo pathway; XMP from IMP: step 1/1.</text>
</comment>
<evidence type="ECO:0000256" key="11">
    <source>
        <dbReference type="ARBA" id="ARBA00023122"/>
    </source>
</evidence>
<gene>
    <name evidence="13" type="primary">guaB</name>
    <name evidence="22" type="ORF">HMPREF1863_01637</name>
</gene>
<comment type="subunit">
    <text evidence="3 13">Homotetramer.</text>
</comment>
<dbReference type="GO" id="GO:0046872">
    <property type="term" value="F:metal ion binding"/>
    <property type="evidence" value="ECO:0007669"/>
    <property type="project" value="UniProtKB-UniRule"/>
</dbReference>
<feature type="binding site" evidence="13 15">
    <location>
        <begin position="359"/>
        <end position="360"/>
    </location>
    <ligand>
        <name>IMP</name>
        <dbReference type="ChEBI" id="CHEBI:58053"/>
    </ligand>
</feature>
<dbReference type="InterPro" id="IPR013785">
    <property type="entry name" value="Aldolase_TIM"/>
</dbReference>
<dbReference type="InterPro" id="IPR001093">
    <property type="entry name" value="IMP_DH_GMPRt"/>
</dbReference>
<dbReference type="OrthoDB" id="9805398at2"/>
<evidence type="ECO:0000256" key="19">
    <source>
        <dbReference type="RuleBase" id="RU003927"/>
    </source>
</evidence>
<comment type="function">
    <text evidence="13">Catalyzes the conversion of inosine 5'-phosphate (IMP) to xanthosine 5'-phosphate (XMP), the first committed and rate-limiting step in the de novo synthesis of guanine nucleotides, and therefore plays an important role in the regulation of cell growth.</text>
</comment>
<dbReference type="Gene3D" id="3.20.20.70">
    <property type="entry name" value="Aldolase class I"/>
    <property type="match status" value="1"/>
</dbReference>
<feature type="binding site" evidence="13 16">
    <location>
        <begin position="296"/>
        <end position="298"/>
    </location>
    <ligand>
        <name>NAD(+)</name>
        <dbReference type="ChEBI" id="CHEBI:57540"/>
    </ligand>
</feature>
<feature type="binding site" evidence="13 15">
    <location>
        <position position="411"/>
    </location>
    <ligand>
        <name>IMP</name>
        <dbReference type="ChEBI" id="CHEBI:58053"/>
    </ligand>
</feature>
<keyword evidence="5" id="KW-0677">Repeat</keyword>
<dbReference type="InterPro" id="IPR005990">
    <property type="entry name" value="IMP_DH"/>
</dbReference>
<evidence type="ECO:0000256" key="10">
    <source>
        <dbReference type="ARBA" id="ARBA00023027"/>
    </source>
</evidence>
<feature type="binding site" evidence="13 15">
    <location>
        <position position="301"/>
    </location>
    <ligand>
        <name>IMP</name>
        <dbReference type="ChEBI" id="CHEBI:58053"/>
    </ligand>
</feature>
<keyword evidence="7 13" id="KW-0658">Purine biosynthesis</keyword>
<dbReference type="InterPro" id="IPR000644">
    <property type="entry name" value="CBS_dom"/>
</dbReference>
<dbReference type="AlphaFoldDB" id="A0A134ABN8"/>
<dbReference type="GO" id="GO:0000166">
    <property type="term" value="F:nucleotide binding"/>
    <property type="evidence" value="ECO:0007669"/>
    <property type="project" value="UniProtKB-UniRule"/>
</dbReference>
<protein>
    <recommendedName>
        <fullName evidence="13 20">Inosine-5'-monophosphate dehydrogenase</fullName>
        <shortName evidence="13">IMP dehydrogenase</shortName>
        <shortName evidence="13">IMPD</shortName>
        <shortName evidence="13">IMPDH</shortName>
        <ecNumber evidence="13 20">1.1.1.205</ecNumber>
    </recommendedName>
</protein>
<comment type="catalytic activity">
    <reaction evidence="12 13 20">
        <text>IMP + NAD(+) + H2O = XMP + NADH + H(+)</text>
        <dbReference type="Rhea" id="RHEA:11708"/>
        <dbReference type="ChEBI" id="CHEBI:15377"/>
        <dbReference type="ChEBI" id="CHEBI:15378"/>
        <dbReference type="ChEBI" id="CHEBI:57464"/>
        <dbReference type="ChEBI" id="CHEBI:57540"/>
        <dbReference type="ChEBI" id="CHEBI:57945"/>
        <dbReference type="ChEBI" id="CHEBI:58053"/>
        <dbReference type="EC" id="1.1.1.205"/>
    </reaction>
</comment>
<organism evidence="22 23">
    <name type="scientific">Aedoeadaptatus coxii</name>
    <dbReference type="NCBI Taxonomy" id="755172"/>
    <lineage>
        <taxon>Bacteria</taxon>
        <taxon>Bacillati</taxon>
        <taxon>Bacillota</taxon>
        <taxon>Tissierellia</taxon>
        <taxon>Tissierellales</taxon>
        <taxon>Peptoniphilaceae</taxon>
        <taxon>Aedoeadaptatus</taxon>
    </lineage>
</organism>
<sequence>MKYLGDGLTFDDILLMPGYSEVLPNEVSLKTKITNEIELNIPLMSAGMDTVTESQMAIAMAREGGIGIIHKSMPLEEQVKEVDRVKRSEHGVITDPFSLSKEHVIKDALELMSHYRISGVPIVNAKGILEGIITNRDIRFEDDLTKKIADVMTSDNLVTGREGISMDDALKIMKEYKIEKLPLIDDQHYLKGLITIKDIEKSIQYPNSARDKGGRLLAGAAIGVTHDVYDRVEALVAAGTDLFVIDTAHGQSAGVLKTIREIKKAFPDLQLVAGNVATYQGTMDLIDAGADCVKVGIGPGSICTTRVVTGIGVPQVTAILNCSKAGQERGIPIIGDGGIKYSGDVTKAIAAGSDVVMMGSMFAGTDESPGEEIYVEGRRFKTYRGMGSLGAMSSGSSDRYFQSETKKYVPEGVEGRIPYKGKVGDVVYQLVGGLKSGMGYVGAKDIHELKTKTEYMKITPATLQENHPHNITITRESPNYISSRK</sequence>
<evidence type="ECO:0000256" key="16">
    <source>
        <dbReference type="PIRSR" id="PIRSR000130-3"/>
    </source>
</evidence>
<dbReference type="CDD" id="cd04601">
    <property type="entry name" value="CBS_pair_IMPDH"/>
    <property type="match status" value="1"/>
</dbReference>
<evidence type="ECO:0000256" key="13">
    <source>
        <dbReference type="HAMAP-Rule" id="MF_01964"/>
    </source>
</evidence>
<evidence type="ECO:0000256" key="17">
    <source>
        <dbReference type="PIRSR" id="PIRSR000130-4"/>
    </source>
</evidence>
<feature type="binding site" evidence="13">
    <location>
        <position position="467"/>
    </location>
    <ligand>
        <name>K(+)</name>
        <dbReference type="ChEBI" id="CHEBI:29103"/>
        <note>ligand shared between two tetrameric partners</note>
    </ligand>
</feature>
<evidence type="ECO:0000256" key="7">
    <source>
        <dbReference type="ARBA" id="ARBA00022755"/>
    </source>
</evidence>
<evidence type="ECO:0000256" key="15">
    <source>
        <dbReference type="PIRSR" id="PIRSR000130-2"/>
    </source>
</evidence>
<evidence type="ECO:0000256" key="9">
    <source>
        <dbReference type="ARBA" id="ARBA00023002"/>
    </source>
</evidence>
<dbReference type="PANTHER" id="PTHR11911">
    <property type="entry name" value="INOSINE-5-MONOPHOSPHATE DEHYDROGENASE RELATED"/>
    <property type="match status" value="1"/>
</dbReference>
<dbReference type="SMART" id="SM01240">
    <property type="entry name" value="IMPDH"/>
    <property type="match status" value="1"/>
</dbReference>
<dbReference type="NCBIfam" id="TIGR01302">
    <property type="entry name" value="IMP_dehydrog"/>
    <property type="match status" value="1"/>
</dbReference>
<comment type="activity regulation">
    <text evidence="13">Mycophenolic acid (MPA) is a non-competitive inhibitor that prevents formation of the closed enzyme conformation by binding to the same site as the amobile flap. In contrast, mizoribine monophosphate (MZP) is a competitive inhibitor that induces the closed conformation. MPA is a potent inhibitor of mammalian IMPDHs but a poor inhibitor of the bacterial enzymes. MZP is a more potent inhibitor of bacterial IMPDH.</text>
</comment>
<feature type="binding site" evidence="13">
    <location>
        <position position="465"/>
    </location>
    <ligand>
        <name>K(+)</name>
        <dbReference type="ChEBI" id="CHEBI:29103"/>
        <note>ligand shared between two tetrameric partners</note>
    </ligand>
</feature>
<feature type="binding site" evidence="13">
    <location>
        <position position="246"/>
    </location>
    <ligand>
        <name>NAD(+)</name>
        <dbReference type="ChEBI" id="CHEBI:57540"/>
    </ligand>
</feature>
<feature type="domain" description="CBS" evidence="21">
    <location>
        <begin position="92"/>
        <end position="151"/>
    </location>
</feature>
<feature type="active site" description="Proton acceptor" evidence="13 14">
    <location>
        <position position="399"/>
    </location>
</feature>
<keyword evidence="8 13" id="KW-0630">Potassium</keyword>
<keyword evidence="6 13" id="KW-0332">GMP biosynthesis</keyword>
<dbReference type="GO" id="GO:0006183">
    <property type="term" value="P:GTP biosynthetic process"/>
    <property type="evidence" value="ECO:0007669"/>
    <property type="project" value="TreeGrafter"/>
</dbReference>
<evidence type="ECO:0000256" key="5">
    <source>
        <dbReference type="ARBA" id="ARBA00022737"/>
    </source>
</evidence>
<evidence type="ECO:0000256" key="2">
    <source>
        <dbReference type="ARBA" id="ARBA00005502"/>
    </source>
</evidence>
<comment type="caution">
    <text evidence="22">The sequence shown here is derived from an EMBL/GenBank/DDBJ whole genome shotgun (WGS) entry which is preliminary data.</text>
</comment>
<evidence type="ECO:0000256" key="3">
    <source>
        <dbReference type="ARBA" id="ARBA00011881"/>
    </source>
</evidence>
<keyword evidence="11 18" id="KW-0129">CBS domain</keyword>
<evidence type="ECO:0000256" key="18">
    <source>
        <dbReference type="PROSITE-ProRule" id="PRU00703"/>
    </source>
</evidence>
<evidence type="ECO:0000313" key="23">
    <source>
        <dbReference type="Proteomes" id="UP000070442"/>
    </source>
</evidence>
<feature type="binding site" description="in other chain" evidence="13 17">
    <location>
        <position position="298"/>
    </location>
    <ligand>
        <name>K(+)</name>
        <dbReference type="ChEBI" id="CHEBI:29103"/>
        <note>ligand shared between two tetrameric partners</note>
    </ligand>
</feature>
<feature type="binding site" evidence="13 15">
    <location>
        <begin position="383"/>
        <end position="387"/>
    </location>
    <ligand>
        <name>IMP</name>
        <dbReference type="ChEBI" id="CHEBI:58053"/>
    </ligand>
</feature>
<feature type="binding site" evidence="16">
    <location>
        <begin position="246"/>
        <end position="248"/>
    </location>
    <ligand>
        <name>NAD(+)</name>
        <dbReference type="ChEBI" id="CHEBI:57540"/>
    </ligand>
</feature>
<evidence type="ECO:0000256" key="14">
    <source>
        <dbReference type="PIRSR" id="PIRSR000130-1"/>
    </source>
</evidence>
<comment type="cofactor">
    <cofactor evidence="1 13">
        <name>K(+)</name>
        <dbReference type="ChEBI" id="CHEBI:29103"/>
    </cofactor>
</comment>
<proteinExistence type="inferred from homology"/>
<reference evidence="23" key="1">
    <citation type="submission" date="2016-01" db="EMBL/GenBank/DDBJ databases">
        <authorList>
            <person name="Mitreva M."/>
            <person name="Pepin K.H."/>
            <person name="Mihindukulasuriya K.A."/>
            <person name="Fulton R."/>
            <person name="Fronick C."/>
            <person name="O'Laughlin M."/>
            <person name="Miner T."/>
            <person name="Herter B."/>
            <person name="Rosa B.A."/>
            <person name="Cordes M."/>
            <person name="Tomlinson C."/>
            <person name="Wollam A."/>
            <person name="Palsikar V.B."/>
            <person name="Mardis E.R."/>
            <person name="Wilson R.K."/>
        </authorList>
    </citation>
    <scope>NUCLEOTIDE SEQUENCE [LARGE SCALE GENOMIC DNA]</scope>
    <source>
        <strain evidence="23">DNF00729</strain>
    </source>
</reference>
<feature type="domain" description="CBS" evidence="21">
    <location>
        <begin position="152"/>
        <end position="210"/>
    </location>
</feature>
<feature type="binding site" evidence="13 15">
    <location>
        <begin position="336"/>
        <end position="338"/>
    </location>
    <ligand>
        <name>IMP</name>
        <dbReference type="ChEBI" id="CHEBI:58053"/>
    </ligand>
</feature>
<dbReference type="Pfam" id="PF00571">
    <property type="entry name" value="CBS"/>
    <property type="match status" value="2"/>
</dbReference>
<dbReference type="PROSITE" id="PS00487">
    <property type="entry name" value="IMP_DH_GMP_RED"/>
    <property type="match status" value="1"/>
</dbReference>
<dbReference type="PROSITE" id="PS51371">
    <property type="entry name" value="CBS"/>
    <property type="match status" value="2"/>
</dbReference>
<dbReference type="HAMAP" id="MF_01964">
    <property type="entry name" value="IMPDH"/>
    <property type="match status" value="1"/>
</dbReference>
<comment type="similarity">
    <text evidence="2 13 19">Belongs to the IMPDH/GMPR family.</text>
</comment>
<dbReference type="PANTHER" id="PTHR11911:SF111">
    <property type="entry name" value="INOSINE-5'-MONOPHOSPHATE DEHYDROGENASE"/>
    <property type="match status" value="1"/>
</dbReference>
<dbReference type="InterPro" id="IPR046342">
    <property type="entry name" value="CBS_dom_sf"/>
</dbReference>
<dbReference type="SMART" id="SM00116">
    <property type="entry name" value="CBS"/>
    <property type="match status" value="2"/>
</dbReference>
<dbReference type="EMBL" id="LSDG01000045">
    <property type="protein sequence ID" value="KXB65129.1"/>
    <property type="molecule type" value="Genomic_DNA"/>
</dbReference>
<keyword evidence="9 13" id="KW-0560">Oxidoreductase</keyword>
<name>A0A134ABN8_9FIRM</name>
<evidence type="ECO:0000256" key="4">
    <source>
        <dbReference type="ARBA" id="ARBA00022723"/>
    </source>
</evidence>
<dbReference type="Pfam" id="PF00478">
    <property type="entry name" value="IMPDH"/>
    <property type="match status" value="1"/>
</dbReference>
<keyword evidence="10 13" id="KW-0520">NAD</keyword>
<keyword evidence="4 13" id="KW-0479">Metal-binding</keyword>
<dbReference type="STRING" id="755172.HMPREF1863_01637"/>
<dbReference type="PIRSF" id="PIRSF000130">
    <property type="entry name" value="IMPDH"/>
    <property type="match status" value="1"/>
</dbReference>